<accession>A0A420XMQ2</accession>
<dbReference type="AlphaFoldDB" id="A0A420XMQ2"/>
<reference evidence="2 3" key="1">
    <citation type="submission" date="2018-10" db="EMBL/GenBank/DDBJ databases">
        <title>Genomic Encyclopedia of Archaeal and Bacterial Type Strains, Phase II (KMG-II): from individual species to whole genera.</title>
        <authorList>
            <person name="Goeker M."/>
        </authorList>
    </citation>
    <scope>NUCLEOTIDE SEQUENCE [LARGE SCALE GENOMIC DNA]</scope>
    <source>
        <strain evidence="2 3">RP-AC37</strain>
    </source>
</reference>
<gene>
    <name evidence="2" type="ORF">CLV35_2788</name>
</gene>
<keyword evidence="3" id="KW-1185">Reference proteome</keyword>
<dbReference type="Proteomes" id="UP000281955">
    <property type="component" value="Unassembled WGS sequence"/>
</dbReference>
<dbReference type="OrthoDB" id="188274at2"/>
<name>A0A420XMQ2_9ACTN</name>
<dbReference type="EMBL" id="RBWV01000013">
    <property type="protein sequence ID" value="RKS72542.1"/>
    <property type="molecule type" value="Genomic_DNA"/>
</dbReference>
<protein>
    <submittedName>
        <fullName evidence="2">Uncharacterized protein</fullName>
    </submittedName>
</protein>
<feature type="region of interest" description="Disordered" evidence="1">
    <location>
        <begin position="17"/>
        <end position="40"/>
    </location>
</feature>
<organism evidence="2 3">
    <name type="scientific">Motilibacter peucedani</name>
    <dbReference type="NCBI Taxonomy" id="598650"/>
    <lineage>
        <taxon>Bacteria</taxon>
        <taxon>Bacillati</taxon>
        <taxon>Actinomycetota</taxon>
        <taxon>Actinomycetes</taxon>
        <taxon>Motilibacterales</taxon>
        <taxon>Motilibacteraceae</taxon>
        <taxon>Motilibacter</taxon>
    </lineage>
</organism>
<comment type="caution">
    <text evidence="2">The sequence shown here is derived from an EMBL/GenBank/DDBJ whole genome shotgun (WGS) entry which is preliminary data.</text>
</comment>
<sequence length="62" mass="6985">MSAERPLEECLAEFWLAPDEPEPPHPVGPDALEPLGRPDVTVRGRNLHDLLRPAYDELRSGR</sequence>
<dbReference type="RefSeq" id="WP_121194072.1">
    <property type="nucleotide sequence ID" value="NZ_RBWV01000013.1"/>
</dbReference>
<evidence type="ECO:0000256" key="1">
    <source>
        <dbReference type="SAM" id="MobiDB-lite"/>
    </source>
</evidence>
<proteinExistence type="predicted"/>
<evidence type="ECO:0000313" key="3">
    <source>
        <dbReference type="Proteomes" id="UP000281955"/>
    </source>
</evidence>
<dbReference type="InParanoid" id="A0A420XMQ2"/>
<evidence type="ECO:0000313" key="2">
    <source>
        <dbReference type="EMBL" id="RKS72542.1"/>
    </source>
</evidence>